<gene>
    <name evidence="2" type="ORF">CAEBREN_13196</name>
</gene>
<proteinExistence type="predicted"/>
<dbReference type="EMBL" id="GL379895">
    <property type="protein sequence ID" value="EGT32232.1"/>
    <property type="molecule type" value="Genomic_DNA"/>
</dbReference>
<name>G0NJC6_CAEBE</name>
<dbReference type="AlphaFoldDB" id="G0NJC6"/>
<dbReference type="InterPro" id="IPR005098">
    <property type="entry name" value="DUF281"/>
</dbReference>
<keyword evidence="3" id="KW-1185">Reference proteome</keyword>
<dbReference type="PANTHER" id="PTHR36517:SF1">
    <property type="entry name" value="C6 DOMAIN-CONTAINING PROTEIN-RELATED"/>
    <property type="match status" value="1"/>
</dbReference>
<evidence type="ECO:0000259" key="1">
    <source>
        <dbReference type="Pfam" id="PF03436"/>
    </source>
</evidence>
<dbReference type="eggNOG" id="ENOG502TI8B">
    <property type="taxonomic scope" value="Eukaryota"/>
</dbReference>
<dbReference type="Pfam" id="PF03436">
    <property type="entry name" value="DUF281"/>
    <property type="match status" value="3"/>
</dbReference>
<evidence type="ECO:0000313" key="2">
    <source>
        <dbReference type="EMBL" id="EGT32232.1"/>
    </source>
</evidence>
<feature type="domain" description="DUF281" evidence="1">
    <location>
        <begin position="383"/>
        <end position="435"/>
    </location>
</feature>
<organism evidence="3">
    <name type="scientific">Caenorhabditis brenneri</name>
    <name type="common">Nematode worm</name>
    <dbReference type="NCBI Taxonomy" id="135651"/>
    <lineage>
        <taxon>Eukaryota</taxon>
        <taxon>Metazoa</taxon>
        <taxon>Ecdysozoa</taxon>
        <taxon>Nematoda</taxon>
        <taxon>Chromadorea</taxon>
        <taxon>Rhabditida</taxon>
        <taxon>Rhabditina</taxon>
        <taxon>Rhabditomorpha</taxon>
        <taxon>Rhabditoidea</taxon>
        <taxon>Rhabditidae</taxon>
        <taxon>Peloderinae</taxon>
        <taxon>Caenorhabditis</taxon>
    </lineage>
</organism>
<feature type="domain" description="DUF281" evidence="1">
    <location>
        <begin position="587"/>
        <end position="644"/>
    </location>
</feature>
<feature type="domain" description="DUF281" evidence="1">
    <location>
        <begin position="655"/>
        <end position="708"/>
    </location>
</feature>
<dbReference type="InParanoid" id="G0NJC6"/>
<dbReference type="Proteomes" id="UP000008068">
    <property type="component" value="Unassembled WGS sequence"/>
</dbReference>
<reference evidence="3" key="1">
    <citation type="submission" date="2011-07" db="EMBL/GenBank/DDBJ databases">
        <authorList>
            <consortium name="Caenorhabditis brenneri Sequencing and Analysis Consortium"/>
            <person name="Wilson R.K."/>
        </authorList>
    </citation>
    <scope>NUCLEOTIDE SEQUENCE [LARGE SCALE GENOMIC DNA]</scope>
    <source>
        <strain evidence="3">PB2801</strain>
    </source>
</reference>
<dbReference type="OrthoDB" id="5906551at2759"/>
<dbReference type="HOGENOM" id="CLU_381410_0_0_1"/>
<sequence>MACLGNNCIGSGECWDVREFREQITRLDCPYTDCKPLCGTCDIAAWAPTGLPAGQSFEYSILPGPGGCIGGSATCKRSDDLICSSISLLGPGGVTIASQTNTGTVIANLACQGDGTFTGNGVTGINQLSCVFTDCVAPCKSCNTAALLPTNPPADVSIINEDVAIIPCKISQVTCKNANDLICEKITITGTTAIGGDVILSESMNAQTNLVYLDCQLDATIQEINGLAVTAVNCQLTNCKPPCETCDCTQYAPTSTPADSSFTYVKTAAPGTCTTVEVTCKRTDTQVCDIGIRMVGYPNFASGTQVDSVSALLTCDNNGQFTYGGTTIDMELACVYTNCADARSHPPIITLPEACTTCNTAALLPTNIPPEYTFEIEEYLVPCKVSLITCKRTDDQVCETVEITATTLSGTPITSSNSNSGFASLDLECQNDGTFKNSALTETVTGLTCELVNCRQPCQTCDLTLAAPQNLPAGSTFEFTELAAPGACKETEITCKRTDNQVCDIGIRMVGNPDFAAGSQVDSVSTILTCDVTGNYFFGATVIDTQLACVYNNCAEKCSTCDINAIVPVMNPGTTFVTEELSPPGTCKDTSITCKRTDTLQCTSISIIATTTGPDVTVTTGFGSPGNPITSVSAVLSCNPDGKYEVLDQGTDAAGCKKITFRASRTDTDFCVFLDLTATTPGGTINIKDGNEDTAAYADLTCAADGTYSHNGVSGITAITFNTLCF</sequence>
<evidence type="ECO:0000313" key="3">
    <source>
        <dbReference type="Proteomes" id="UP000008068"/>
    </source>
</evidence>
<protein>
    <recommendedName>
        <fullName evidence="1">DUF281 domain-containing protein</fullName>
    </recommendedName>
</protein>
<dbReference type="PANTHER" id="PTHR36517">
    <property type="entry name" value="PROTEIN CBG25732"/>
    <property type="match status" value="1"/>
</dbReference>
<accession>G0NJC6</accession>